<evidence type="ECO:0008006" key="4">
    <source>
        <dbReference type="Google" id="ProtNLM"/>
    </source>
</evidence>
<accession>A0A1V8SL64</accession>
<keyword evidence="1" id="KW-0732">Signal</keyword>
<keyword evidence="3" id="KW-1185">Reference proteome</keyword>
<evidence type="ECO:0000313" key="3">
    <source>
        <dbReference type="Proteomes" id="UP000192596"/>
    </source>
</evidence>
<dbReference type="Gene3D" id="3.40.50.1820">
    <property type="entry name" value="alpha/beta hydrolase"/>
    <property type="match status" value="2"/>
</dbReference>
<dbReference type="GO" id="GO:0004806">
    <property type="term" value="F:triacylglycerol lipase activity"/>
    <property type="evidence" value="ECO:0007669"/>
    <property type="project" value="InterPro"/>
</dbReference>
<dbReference type="OrthoDB" id="5382058at2759"/>
<dbReference type="SUPFAM" id="SSF53474">
    <property type="entry name" value="alpha/beta-Hydrolases"/>
    <property type="match status" value="1"/>
</dbReference>
<protein>
    <recommendedName>
        <fullName evidence="4">AB hydrolase-1 domain-containing protein</fullName>
    </recommendedName>
</protein>
<dbReference type="InterPro" id="IPR005152">
    <property type="entry name" value="Lipase_secreted"/>
</dbReference>
<dbReference type="PANTHER" id="PTHR34853:SF1">
    <property type="entry name" value="LIPASE 5"/>
    <property type="match status" value="1"/>
</dbReference>
<gene>
    <name evidence="2" type="ORF">B0A48_14638</name>
</gene>
<dbReference type="Proteomes" id="UP000192596">
    <property type="component" value="Unassembled WGS sequence"/>
</dbReference>
<comment type="caution">
    <text evidence="2">The sequence shown here is derived from an EMBL/GenBank/DDBJ whole genome shotgun (WGS) entry which is preliminary data.</text>
</comment>
<organism evidence="2 3">
    <name type="scientific">Cryoendolithus antarcticus</name>
    <dbReference type="NCBI Taxonomy" id="1507870"/>
    <lineage>
        <taxon>Eukaryota</taxon>
        <taxon>Fungi</taxon>
        <taxon>Dikarya</taxon>
        <taxon>Ascomycota</taxon>
        <taxon>Pezizomycotina</taxon>
        <taxon>Dothideomycetes</taxon>
        <taxon>Dothideomycetidae</taxon>
        <taxon>Cladosporiales</taxon>
        <taxon>Cladosporiaceae</taxon>
        <taxon>Cryoendolithus</taxon>
    </lineage>
</organism>
<name>A0A1V8SL64_9PEZI</name>
<feature type="signal peptide" evidence="1">
    <location>
        <begin position="1"/>
        <end position="15"/>
    </location>
</feature>
<dbReference type="GO" id="GO:0016042">
    <property type="term" value="P:lipid catabolic process"/>
    <property type="evidence" value="ECO:0007669"/>
    <property type="project" value="InterPro"/>
</dbReference>
<proteinExistence type="predicted"/>
<dbReference type="InterPro" id="IPR029058">
    <property type="entry name" value="AB_hydrolase_fold"/>
</dbReference>
<dbReference type="STRING" id="1507870.A0A1V8SL64"/>
<dbReference type="PANTHER" id="PTHR34853">
    <property type="match status" value="1"/>
</dbReference>
<sequence length="474" mass="51351">MLLLYSCLFAALAYAQVLVQNVTFNSDYHLSPAQIKAANLSSALVQQVQVALNFERSNNAGNLTQNDPFYFLPDGVTRSNLPPPGSILKVEEYTNTTYYTFPPSLSLSRFLYVSESYNGSRVPVSAYVLWPFTPRKFRGLKACSGSSNTVYPVIGQAHGTTGQTQACAPSNLRALADAYYEPFTMALNGYAVVAPDYAGLGIPQSPTPYFVFPSHANDLFHAVAAAQSQWPTLLSKSFVLTGQSQGGGTAWSAAQRQVKRPVPGYLGTLAASPFTNILAAISGEDQTQVNVRVVGIAQGLDSVLANFTASQWLTPIAIARLALLRELKGCSGTANQLFSSKQGIDFLQPGWNETDGAAWYARNIRNGAQPFAGPMLVIQGTTDGNAIESVTTAAVNQTCQMYPKARLQYTRYTGVGHSQVMPAGQNEWLGWISDRFEGKRQRDGCELAVVGPVRDAASVVKAQNWFIEYNQYGI</sequence>
<dbReference type="InParanoid" id="A0A1V8SL64"/>
<dbReference type="AlphaFoldDB" id="A0A1V8SL64"/>
<dbReference type="EMBL" id="NAJO01000038">
    <property type="protein sequence ID" value="OQN99868.1"/>
    <property type="molecule type" value="Genomic_DNA"/>
</dbReference>
<reference evidence="3" key="1">
    <citation type="submission" date="2017-03" db="EMBL/GenBank/DDBJ databases">
        <title>Genomes of endolithic fungi from Antarctica.</title>
        <authorList>
            <person name="Coleine C."/>
            <person name="Masonjones S."/>
            <person name="Stajich J.E."/>
        </authorList>
    </citation>
    <scope>NUCLEOTIDE SEQUENCE [LARGE SCALE GENOMIC DNA]</scope>
    <source>
        <strain evidence="3">CCFEE 5527</strain>
    </source>
</reference>
<evidence type="ECO:0000256" key="1">
    <source>
        <dbReference type="SAM" id="SignalP"/>
    </source>
</evidence>
<evidence type="ECO:0000313" key="2">
    <source>
        <dbReference type="EMBL" id="OQN99868.1"/>
    </source>
</evidence>
<feature type="chain" id="PRO_5013365789" description="AB hydrolase-1 domain-containing protein" evidence="1">
    <location>
        <begin position="16"/>
        <end position="474"/>
    </location>
</feature>